<reference evidence="2" key="1">
    <citation type="submission" date="2018-05" db="EMBL/GenBank/DDBJ databases">
        <authorList>
            <person name="Lanie J.A."/>
            <person name="Ng W.-L."/>
            <person name="Kazmierczak K.M."/>
            <person name="Andrzejewski T.M."/>
            <person name="Davidsen T.M."/>
            <person name="Wayne K.J."/>
            <person name="Tettelin H."/>
            <person name="Glass J.I."/>
            <person name="Rusch D."/>
            <person name="Podicherti R."/>
            <person name="Tsui H.-C.T."/>
            <person name="Winkler M.E."/>
        </authorList>
    </citation>
    <scope>NUCLEOTIDE SEQUENCE</scope>
</reference>
<dbReference type="AlphaFoldDB" id="A0A382R9T5"/>
<gene>
    <name evidence="2" type="ORF">METZ01_LOCUS346809</name>
</gene>
<evidence type="ECO:0000313" key="2">
    <source>
        <dbReference type="EMBL" id="SVC93955.1"/>
    </source>
</evidence>
<organism evidence="2">
    <name type="scientific">marine metagenome</name>
    <dbReference type="NCBI Taxonomy" id="408172"/>
    <lineage>
        <taxon>unclassified sequences</taxon>
        <taxon>metagenomes</taxon>
        <taxon>ecological metagenomes</taxon>
    </lineage>
</organism>
<name>A0A382R9T5_9ZZZZ</name>
<evidence type="ECO:0000256" key="1">
    <source>
        <dbReference type="SAM" id="MobiDB-lite"/>
    </source>
</evidence>
<protein>
    <submittedName>
        <fullName evidence="2">Uncharacterized protein</fullName>
    </submittedName>
</protein>
<dbReference type="EMBL" id="UINC01119842">
    <property type="protein sequence ID" value="SVC93955.1"/>
    <property type="molecule type" value="Genomic_DNA"/>
</dbReference>
<sequence>MAANRIQPLQIATLLLFIIGGFLFHAGSEPPCDSRTSSTHDQPGAVYTWNAEESRWEWVWPCESNPNWADEVGYDFLEATGIPKNTANTIGFGFFILALYCGVRDEKWRQTQKNEEAEKLPESPTEETTPRSAEQVQQLYENLGLETTKDTDETPPEPEADKNWWED</sequence>
<feature type="compositionally biased region" description="Basic and acidic residues" evidence="1">
    <location>
        <begin position="112"/>
        <end position="121"/>
    </location>
</feature>
<proteinExistence type="predicted"/>
<feature type="compositionally biased region" description="Polar residues" evidence="1">
    <location>
        <begin position="126"/>
        <end position="140"/>
    </location>
</feature>
<accession>A0A382R9T5</accession>
<feature type="region of interest" description="Disordered" evidence="1">
    <location>
        <begin position="112"/>
        <end position="167"/>
    </location>
</feature>